<name>A0A9P6GB53_9PLEO</name>
<dbReference type="PROSITE" id="PS50088">
    <property type="entry name" value="ANK_REPEAT"/>
    <property type="match status" value="1"/>
</dbReference>
<feature type="region of interest" description="Disordered" evidence="2">
    <location>
        <begin position="400"/>
        <end position="421"/>
    </location>
</feature>
<evidence type="ECO:0000256" key="2">
    <source>
        <dbReference type="SAM" id="MobiDB-lite"/>
    </source>
</evidence>
<keyword evidence="1" id="KW-0040">ANK repeat</keyword>
<dbReference type="InterPro" id="IPR002110">
    <property type="entry name" value="Ankyrin_rpt"/>
</dbReference>
<feature type="region of interest" description="Disordered" evidence="2">
    <location>
        <begin position="437"/>
        <end position="517"/>
    </location>
</feature>
<dbReference type="OrthoDB" id="366390at2759"/>
<dbReference type="SMART" id="SM00248">
    <property type="entry name" value="ANK"/>
    <property type="match status" value="2"/>
</dbReference>
<feature type="domain" description="F-box" evidence="3">
    <location>
        <begin position="11"/>
        <end position="56"/>
    </location>
</feature>
<proteinExistence type="predicted"/>
<comment type="caution">
    <text evidence="4">The sequence shown here is derived from an EMBL/GenBank/DDBJ whole genome shotgun (WGS) entry which is preliminary data.</text>
</comment>
<evidence type="ECO:0000313" key="4">
    <source>
        <dbReference type="EMBL" id="KAF9730999.1"/>
    </source>
</evidence>
<dbReference type="Gene3D" id="1.25.40.20">
    <property type="entry name" value="Ankyrin repeat-containing domain"/>
    <property type="match status" value="1"/>
</dbReference>
<feature type="repeat" description="ANK" evidence="1">
    <location>
        <begin position="148"/>
        <end position="174"/>
    </location>
</feature>
<dbReference type="PROSITE" id="PS50297">
    <property type="entry name" value="ANK_REP_REGION"/>
    <property type="match status" value="1"/>
</dbReference>
<gene>
    <name evidence="4" type="ORF">PMIN01_10957</name>
</gene>
<dbReference type="InterPro" id="IPR001810">
    <property type="entry name" value="F-box_dom"/>
</dbReference>
<dbReference type="PROSITE" id="PS50181">
    <property type="entry name" value="FBOX"/>
    <property type="match status" value="1"/>
</dbReference>
<feature type="compositionally biased region" description="Basic and acidic residues" evidence="2">
    <location>
        <begin position="504"/>
        <end position="513"/>
    </location>
</feature>
<dbReference type="InterPro" id="IPR036770">
    <property type="entry name" value="Ankyrin_rpt-contain_sf"/>
</dbReference>
<dbReference type="EMBL" id="WJXW01000013">
    <property type="protein sequence ID" value="KAF9730999.1"/>
    <property type="molecule type" value="Genomic_DNA"/>
</dbReference>
<dbReference type="Pfam" id="PF00023">
    <property type="entry name" value="Ank"/>
    <property type="match status" value="1"/>
</dbReference>
<reference evidence="4" key="1">
    <citation type="journal article" date="2020" name="Mol. Plant Microbe Interact.">
        <title>Genome Sequence of the Biocontrol Agent Coniothyrium minitans strain Conio (IMI 134523).</title>
        <authorList>
            <person name="Patel D."/>
            <person name="Shittu T.A."/>
            <person name="Baroncelli R."/>
            <person name="Muthumeenakshi S."/>
            <person name="Osborne T.H."/>
            <person name="Janganan T.K."/>
            <person name="Sreenivasaprasad S."/>
        </authorList>
    </citation>
    <scope>NUCLEOTIDE SEQUENCE</scope>
    <source>
        <strain evidence="4">Conio</strain>
    </source>
</reference>
<accession>A0A9P6GB53</accession>
<evidence type="ECO:0000259" key="3">
    <source>
        <dbReference type="PROSITE" id="PS50181"/>
    </source>
</evidence>
<dbReference type="SMART" id="SM00256">
    <property type="entry name" value="FBOX"/>
    <property type="match status" value="2"/>
</dbReference>
<feature type="compositionally biased region" description="Basic and acidic residues" evidence="2">
    <location>
        <begin position="480"/>
        <end position="497"/>
    </location>
</feature>
<sequence>MEQAQKKNIESPALLVLPNEIFLDIVHLLCTSDLRSLGRVNCRLRGFVIDYLYRYRYNVGIHALPNELTLEIAQHLGHQKDRSRLARASQRFYPLIMRYIIRHNVVNGGSSLMNYAAKRNLVGMARKMICLGGDVNTQHGFSTKVMGKTLTPLATAACYGHQRMVRMLLKFGASHFIDGVRLPLALAILKRCENVALILSQELDSSDTSFTSSTRQTLLQMACAAQLVILARYYLENIPYNSHDCDIALFRIIQKDASKTEFIQRQLHEEVFQIVLMLVRHGASPDVCVRTGGSVVTTRGIASRHPDPRIRNIFLKLTNFEKPKASASHIGRPWMSSENKVFELQKSAAEVYALQESRYATLWDFVEASTEDAATDMEEQGMFLSSDAKVAYLMESGLQRARRRSERATPPPSSSYPGLGVVQGSAQHTLETFWANFPPRNLSESPPPKRNVESLGSRSANHTEKPAEEEDFPALAYPRSRQDDYKKNVWADFRSKGDSPSLSNDERTSHDDGGVTLSVRKKSKKKWVPLSL</sequence>
<protein>
    <recommendedName>
        <fullName evidence="3">F-box domain-containing protein</fullName>
    </recommendedName>
</protein>
<dbReference type="AlphaFoldDB" id="A0A9P6GB53"/>
<organism evidence="4 5">
    <name type="scientific">Paraphaeosphaeria minitans</name>
    <dbReference type="NCBI Taxonomy" id="565426"/>
    <lineage>
        <taxon>Eukaryota</taxon>
        <taxon>Fungi</taxon>
        <taxon>Dikarya</taxon>
        <taxon>Ascomycota</taxon>
        <taxon>Pezizomycotina</taxon>
        <taxon>Dothideomycetes</taxon>
        <taxon>Pleosporomycetidae</taxon>
        <taxon>Pleosporales</taxon>
        <taxon>Massarineae</taxon>
        <taxon>Didymosphaeriaceae</taxon>
        <taxon>Paraphaeosphaeria</taxon>
    </lineage>
</organism>
<evidence type="ECO:0000313" key="5">
    <source>
        <dbReference type="Proteomes" id="UP000756921"/>
    </source>
</evidence>
<dbReference type="Proteomes" id="UP000756921">
    <property type="component" value="Unassembled WGS sequence"/>
</dbReference>
<dbReference type="SUPFAM" id="SSF48403">
    <property type="entry name" value="Ankyrin repeat"/>
    <property type="match status" value="1"/>
</dbReference>
<keyword evidence="5" id="KW-1185">Reference proteome</keyword>
<evidence type="ECO:0000256" key="1">
    <source>
        <dbReference type="PROSITE-ProRule" id="PRU00023"/>
    </source>
</evidence>